<name>A0ABY7HR16_9GAMM</name>
<keyword evidence="3" id="KW-0238">DNA-binding</keyword>
<keyword evidence="7" id="KW-1185">Reference proteome</keyword>
<evidence type="ECO:0000256" key="1">
    <source>
        <dbReference type="ARBA" id="ARBA00009437"/>
    </source>
</evidence>
<dbReference type="SUPFAM" id="SSF53850">
    <property type="entry name" value="Periplasmic binding protein-like II"/>
    <property type="match status" value="1"/>
</dbReference>
<proteinExistence type="inferred from homology"/>
<dbReference type="CDD" id="cd08432">
    <property type="entry name" value="PBP2_GcdR_TrpI_HvrB_AmpR_like"/>
    <property type="match status" value="1"/>
</dbReference>
<reference evidence="6" key="1">
    <citation type="submission" date="2022-12" db="EMBL/GenBank/DDBJ databases">
        <title>Complete genome sequence of an Australian strain of Rouxiella badensis DAR84756 and resolution of the R. badensis DSM100043 and R. chamberiensis DSM28324 genomes.</title>
        <authorList>
            <person name="Paul S."/>
            <person name="Anderson P.J."/>
            <person name="Maynard G."/>
            <person name="Dyall-Smith M."/>
            <person name="Kudinha T."/>
        </authorList>
    </citation>
    <scope>NUCLEOTIDE SEQUENCE</scope>
    <source>
        <strain evidence="6">DSM 28324</strain>
    </source>
</reference>
<dbReference type="InterPro" id="IPR058163">
    <property type="entry name" value="LysR-type_TF_proteobact-type"/>
</dbReference>
<dbReference type="Proteomes" id="UP001164712">
    <property type="component" value="Chromosome"/>
</dbReference>
<evidence type="ECO:0000313" key="6">
    <source>
        <dbReference type="EMBL" id="WAT01835.1"/>
    </source>
</evidence>
<evidence type="ECO:0000256" key="3">
    <source>
        <dbReference type="ARBA" id="ARBA00023125"/>
    </source>
</evidence>
<gene>
    <name evidence="6" type="ORF">O1V66_03745</name>
</gene>
<dbReference type="Gene3D" id="1.10.10.10">
    <property type="entry name" value="Winged helix-like DNA-binding domain superfamily/Winged helix DNA-binding domain"/>
    <property type="match status" value="1"/>
</dbReference>
<dbReference type="InterPro" id="IPR036388">
    <property type="entry name" value="WH-like_DNA-bd_sf"/>
</dbReference>
<comment type="similarity">
    <text evidence="1">Belongs to the LysR transcriptional regulatory family.</text>
</comment>
<evidence type="ECO:0000313" key="7">
    <source>
        <dbReference type="Proteomes" id="UP001164712"/>
    </source>
</evidence>
<protein>
    <submittedName>
        <fullName evidence="6">LysR substrate-binding domain-containing protein</fullName>
    </submittedName>
</protein>
<dbReference type="EMBL" id="CP114058">
    <property type="protein sequence ID" value="WAT01835.1"/>
    <property type="molecule type" value="Genomic_DNA"/>
</dbReference>
<dbReference type="InterPro" id="IPR005119">
    <property type="entry name" value="LysR_subst-bd"/>
</dbReference>
<evidence type="ECO:0000256" key="2">
    <source>
        <dbReference type="ARBA" id="ARBA00023015"/>
    </source>
</evidence>
<evidence type="ECO:0000259" key="5">
    <source>
        <dbReference type="PROSITE" id="PS50931"/>
    </source>
</evidence>
<dbReference type="SUPFAM" id="SSF46785">
    <property type="entry name" value="Winged helix' DNA-binding domain"/>
    <property type="match status" value="1"/>
</dbReference>
<evidence type="ECO:0000256" key="4">
    <source>
        <dbReference type="ARBA" id="ARBA00023163"/>
    </source>
</evidence>
<feature type="domain" description="HTH lysR-type" evidence="5">
    <location>
        <begin position="7"/>
        <end position="64"/>
    </location>
</feature>
<dbReference type="Pfam" id="PF00126">
    <property type="entry name" value="HTH_1"/>
    <property type="match status" value="1"/>
</dbReference>
<keyword evidence="2" id="KW-0805">Transcription regulation</keyword>
<accession>A0ABY7HR16</accession>
<keyword evidence="4" id="KW-0804">Transcription</keyword>
<dbReference type="PANTHER" id="PTHR30537">
    <property type="entry name" value="HTH-TYPE TRANSCRIPTIONAL REGULATOR"/>
    <property type="match status" value="1"/>
</dbReference>
<dbReference type="PROSITE" id="PS50931">
    <property type="entry name" value="HTH_LYSR"/>
    <property type="match status" value="1"/>
</dbReference>
<organism evidence="6 7">
    <name type="scientific">Rouxiella chamberiensis</name>
    <dbReference type="NCBI Taxonomy" id="1513468"/>
    <lineage>
        <taxon>Bacteria</taxon>
        <taxon>Pseudomonadati</taxon>
        <taxon>Pseudomonadota</taxon>
        <taxon>Gammaproteobacteria</taxon>
        <taxon>Enterobacterales</taxon>
        <taxon>Yersiniaceae</taxon>
        <taxon>Rouxiella</taxon>
    </lineage>
</organism>
<dbReference type="Pfam" id="PF03466">
    <property type="entry name" value="LysR_substrate"/>
    <property type="match status" value="1"/>
</dbReference>
<sequence>MRNKRLPPLGSLKAFDAVARLGSFKRAAEEIGVTPTAISHQIRVLEDSLQTPMFVRSAREVTLTQAGLRLQQSTRRAFDDLQEAVNDIHHAQLPSALTLTTTSNFLTHWLVPRLAALKAAIPTLDLRLHTSVDRVDLTRSSVDVALRYSMQADKDLDSTLLYEDSFVLVASPSLNLVTWQDLTRATLFHVENRHVPEPSPDWEYWRACHGPATLAIEAGLRFTDETHAIQAAIAGQGVAIVSRLLAQDFIDKGILVVPFEQTLPGGNYYFVTRHDKAGRDDVQALKSWLQQAITPA</sequence>
<dbReference type="RefSeq" id="WP_045047119.1">
    <property type="nucleotide sequence ID" value="NZ_CP114058.1"/>
</dbReference>
<dbReference type="Gene3D" id="3.40.190.10">
    <property type="entry name" value="Periplasmic binding protein-like II"/>
    <property type="match status" value="2"/>
</dbReference>
<dbReference type="PANTHER" id="PTHR30537:SF26">
    <property type="entry name" value="GLYCINE CLEAVAGE SYSTEM TRANSCRIPTIONAL ACTIVATOR"/>
    <property type="match status" value="1"/>
</dbReference>
<dbReference type="InterPro" id="IPR000847">
    <property type="entry name" value="LysR_HTH_N"/>
</dbReference>
<dbReference type="InterPro" id="IPR036390">
    <property type="entry name" value="WH_DNA-bd_sf"/>
</dbReference>